<comment type="caution">
    <text evidence="2">The sequence shown here is derived from an EMBL/GenBank/DDBJ whole genome shotgun (WGS) entry which is preliminary data.</text>
</comment>
<feature type="signal peptide" evidence="1">
    <location>
        <begin position="1"/>
        <end position="21"/>
    </location>
</feature>
<dbReference type="Pfam" id="PF20365">
    <property type="entry name" value="DUF6660"/>
    <property type="match status" value="1"/>
</dbReference>
<keyword evidence="3" id="KW-1185">Reference proteome</keyword>
<sequence>MKITQIILRYYLLVLMLLPCADGDAVSGTFSEEPMIANHDAGHHHGDMGDDCSPLCVCHCCHIHFMITQKPSVNFVSDFIAIKNAHYHDFIGIQLFDFLKPPRS</sequence>
<feature type="chain" id="PRO_5045833389" description="DUF2946 domain-containing protein" evidence="1">
    <location>
        <begin position="22"/>
        <end position="104"/>
    </location>
</feature>
<accession>A0ABR9AKJ8</accession>
<keyword evidence="1" id="KW-0732">Signal</keyword>
<proteinExistence type="predicted"/>
<dbReference type="Proteomes" id="UP000647133">
    <property type="component" value="Unassembled WGS sequence"/>
</dbReference>
<dbReference type="InterPro" id="IPR046601">
    <property type="entry name" value="DUF6660"/>
</dbReference>
<reference evidence="2 3" key="1">
    <citation type="submission" date="2020-09" db="EMBL/GenBank/DDBJ databases">
        <title>Echinicola sp. CAU 1574 isolated from sand of Sido Beach.</title>
        <authorList>
            <person name="Kim W."/>
        </authorList>
    </citation>
    <scope>NUCLEOTIDE SEQUENCE [LARGE SCALE GENOMIC DNA]</scope>
    <source>
        <strain evidence="2 3">CAU 1574</strain>
    </source>
</reference>
<protein>
    <recommendedName>
        <fullName evidence="4">DUF2946 domain-containing protein</fullName>
    </recommendedName>
</protein>
<gene>
    <name evidence="2" type="ORF">IFO69_11370</name>
</gene>
<evidence type="ECO:0000313" key="2">
    <source>
        <dbReference type="EMBL" id="MBD8489344.1"/>
    </source>
</evidence>
<organism evidence="2 3">
    <name type="scientific">Echinicola arenosa</name>
    <dbReference type="NCBI Taxonomy" id="2774144"/>
    <lineage>
        <taxon>Bacteria</taxon>
        <taxon>Pseudomonadati</taxon>
        <taxon>Bacteroidota</taxon>
        <taxon>Cytophagia</taxon>
        <taxon>Cytophagales</taxon>
        <taxon>Cyclobacteriaceae</taxon>
        <taxon>Echinicola</taxon>
    </lineage>
</organism>
<name>A0ABR9AKJ8_9BACT</name>
<evidence type="ECO:0000256" key="1">
    <source>
        <dbReference type="SAM" id="SignalP"/>
    </source>
</evidence>
<evidence type="ECO:0008006" key="4">
    <source>
        <dbReference type="Google" id="ProtNLM"/>
    </source>
</evidence>
<dbReference type="EMBL" id="JACYTQ010000003">
    <property type="protein sequence ID" value="MBD8489344.1"/>
    <property type="molecule type" value="Genomic_DNA"/>
</dbReference>
<dbReference type="RefSeq" id="WP_192010221.1">
    <property type="nucleotide sequence ID" value="NZ_JACYTQ010000003.1"/>
</dbReference>
<evidence type="ECO:0000313" key="3">
    <source>
        <dbReference type="Proteomes" id="UP000647133"/>
    </source>
</evidence>